<sequence length="324" mass="36109">MQKPEIWKLVVAQLISSKKDLTLSDWRSCITQYLVPEIKLESNRFFGGIDDQESRYPGLDYANPAHRLRLGSFHHHAGLFKAFDKLRLTEHEIYILCKWHGTKRAKDEHERNRQTRVIDTTWAGVHPYQLSEPTVTVPRDNGNIVDSSGARPRPDDSVLQGEDDDMADSEDEESYNMDEDEDLSDEESEDELQQSIGVELNQRLVASAEANAEARARGEQVITDAEWEQWMKEAAERGETLGTFPSGSPSAMIDQTSLPWRPEIPNILGVNIGLPNAASQAQPAAPQPSASQEDQSSVSLLHTVLSQPEVETTTAGPSSLVQGH</sequence>
<evidence type="ECO:0000313" key="2">
    <source>
        <dbReference type="EMBL" id="MDI1490301.1"/>
    </source>
</evidence>
<feature type="compositionally biased region" description="Polar residues" evidence="1">
    <location>
        <begin position="298"/>
        <end position="324"/>
    </location>
</feature>
<feature type="compositionally biased region" description="Low complexity" evidence="1">
    <location>
        <begin position="278"/>
        <end position="297"/>
    </location>
</feature>
<accession>A0AA43QSF5</accession>
<dbReference type="AlphaFoldDB" id="A0AA43QSF5"/>
<proteinExistence type="predicted"/>
<reference evidence="2" key="1">
    <citation type="journal article" date="2023" name="Genome Biol. Evol.">
        <title>First Whole Genome Sequence and Flow Cytometry Genome Size Data for the Lichen-Forming Fungus Ramalina farinacea (Ascomycota).</title>
        <authorList>
            <person name="Llewellyn T."/>
            <person name="Mian S."/>
            <person name="Hill R."/>
            <person name="Leitch I.J."/>
            <person name="Gaya E."/>
        </authorList>
    </citation>
    <scope>NUCLEOTIDE SEQUENCE</scope>
    <source>
        <strain evidence="2">LIQ254RAFAR</strain>
    </source>
</reference>
<feature type="region of interest" description="Disordered" evidence="1">
    <location>
        <begin position="129"/>
        <end position="193"/>
    </location>
</feature>
<evidence type="ECO:0000256" key="1">
    <source>
        <dbReference type="SAM" id="MobiDB-lite"/>
    </source>
</evidence>
<evidence type="ECO:0000313" key="3">
    <source>
        <dbReference type="Proteomes" id="UP001161017"/>
    </source>
</evidence>
<feature type="compositionally biased region" description="Acidic residues" evidence="1">
    <location>
        <begin position="161"/>
        <end position="192"/>
    </location>
</feature>
<dbReference type="EMBL" id="JAPUFD010000011">
    <property type="protein sequence ID" value="MDI1490301.1"/>
    <property type="molecule type" value="Genomic_DNA"/>
</dbReference>
<name>A0AA43QSF5_9LECA</name>
<organism evidence="2 3">
    <name type="scientific">Ramalina farinacea</name>
    <dbReference type="NCBI Taxonomy" id="258253"/>
    <lineage>
        <taxon>Eukaryota</taxon>
        <taxon>Fungi</taxon>
        <taxon>Dikarya</taxon>
        <taxon>Ascomycota</taxon>
        <taxon>Pezizomycotina</taxon>
        <taxon>Lecanoromycetes</taxon>
        <taxon>OSLEUM clade</taxon>
        <taxon>Lecanoromycetidae</taxon>
        <taxon>Lecanorales</taxon>
        <taxon>Lecanorineae</taxon>
        <taxon>Ramalinaceae</taxon>
        <taxon>Ramalina</taxon>
    </lineage>
</organism>
<dbReference type="Proteomes" id="UP001161017">
    <property type="component" value="Unassembled WGS sequence"/>
</dbReference>
<protein>
    <submittedName>
        <fullName evidence="2">Uncharacterized protein</fullName>
    </submittedName>
</protein>
<gene>
    <name evidence="2" type="ORF">OHK93_001501</name>
</gene>
<feature type="region of interest" description="Disordered" evidence="1">
    <location>
        <begin position="278"/>
        <end position="324"/>
    </location>
</feature>
<comment type="caution">
    <text evidence="2">The sequence shown here is derived from an EMBL/GenBank/DDBJ whole genome shotgun (WGS) entry which is preliminary data.</text>
</comment>
<keyword evidence="3" id="KW-1185">Reference proteome</keyword>